<evidence type="ECO:0000256" key="10">
    <source>
        <dbReference type="ARBA" id="ARBA00022989"/>
    </source>
</evidence>
<dbReference type="PANTHER" id="PTHR45792">
    <property type="entry name" value="DIACYLGLYCEROL LIPASE HOMOLOG-RELATED"/>
    <property type="match status" value="1"/>
</dbReference>
<dbReference type="GO" id="GO:0046340">
    <property type="term" value="P:diacylglycerol catabolic process"/>
    <property type="evidence" value="ECO:0007669"/>
    <property type="project" value="TreeGrafter"/>
</dbReference>
<evidence type="ECO:0000256" key="5">
    <source>
        <dbReference type="ARBA" id="ARBA00022692"/>
    </source>
</evidence>
<evidence type="ECO:0000313" key="17">
    <source>
        <dbReference type="EMBL" id="KDQ65105.1"/>
    </source>
</evidence>
<reference evidence="18" key="1">
    <citation type="journal article" date="2014" name="Proc. Natl. Acad. Sci. U.S.A.">
        <title>Extensive sampling of basidiomycete genomes demonstrates inadequacy of the white-rot/brown-rot paradigm for wood decay fungi.</title>
        <authorList>
            <person name="Riley R."/>
            <person name="Salamov A.A."/>
            <person name="Brown D.W."/>
            <person name="Nagy L.G."/>
            <person name="Floudas D."/>
            <person name="Held B.W."/>
            <person name="Levasseur A."/>
            <person name="Lombard V."/>
            <person name="Morin E."/>
            <person name="Otillar R."/>
            <person name="Lindquist E.A."/>
            <person name="Sun H."/>
            <person name="LaButti K.M."/>
            <person name="Schmutz J."/>
            <person name="Jabbour D."/>
            <person name="Luo H."/>
            <person name="Baker S.E."/>
            <person name="Pisabarro A.G."/>
            <person name="Walton J.D."/>
            <person name="Blanchette R.A."/>
            <person name="Henrissat B."/>
            <person name="Martin F."/>
            <person name="Cullen D."/>
            <person name="Hibbett D.S."/>
            <person name="Grigoriev I.V."/>
        </authorList>
    </citation>
    <scope>NUCLEOTIDE SEQUENCE [LARGE SCALE GENOMIC DNA]</scope>
    <source>
        <strain evidence="18">MUCL 33604</strain>
    </source>
</reference>
<keyword evidence="7" id="KW-0378">Hydrolase</keyword>
<evidence type="ECO:0000256" key="14">
    <source>
        <dbReference type="ARBA" id="ARBA00026104"/>
    </source>
</evidence>
<name>A0A067QFY5_9AGAM</name>
<dbReference type="InterPro" id="IPR002921">
    <property type="entry name" value="Fungal_lipase-type"/>
</dbReference>
<keyword evidence="11" id="KW-0443">Lipid metabolism</keyword>
<feature type="domain" description="Fungal lipase-type" evidence="16">
    <location>
        <begin position="454"/>
        <end position="650"/>
    </location>
</feature>
<evidence type="ECO:0000256" key="4">
    <source>
        <dbReference type="ARBA" id="ARBA00022553"/>
    </source>
</evidence>
<dbReference type="SUPFAM" id="SSF53474">
    <property type="entry name" value="alpha/beta-Hydrolases"/>
    <property type="match status" value="1"/>
</dbReference>
<feature type="region of interest" description="Disordered" evidence="15">
    <location>
        <begin position="220"/>
        <end position="252"/>
    </location>
</feature>
<dbReference type="AlphaFoldDB" id="A0A067QFY5"/>
<dbReference type="GO" id="GO:0005886">
    <property type="term" value="C:plasma membrane"/>
    <property type="evidence" value="ECO:0007669"/>
    <property type="project" value="UniProtKB-SubCell"/>
</dbReference>
<evidence type="ECO:0000256" key="15">
    <source>
        <dbReference type="SAM" id="MobiDB-lite"/>
    </source>
</evidence>
<comment type="subcellular location">
    <subcellularLocation>
        <location evidence="2">Cell membrane</location>
        <topology evidence="2">Multi-pass membrane protein</topology>
    </subcellularLocation>
</comment>
<dbReference type="PANTHER" id="PTHR45792:SF8">
    <property type="entry name" value="DIACYLGLYCEROL LIPASE-ALPHA"/>
    <property type="match status" value="1"/>
</dbReference>
<feature type="compositionally biased region" description="Low complexity" evidence="15">
    <location>
        <begin position="232"/>
        <end position="252"/>
    </location>
</feature>
<dbReference type="HOGENOM" id="CLU_021218_0_0_1"/>
<accession>A0A067QFY5</accession>
<keyword evidence="6" id="KW-0479">Metal-binding</keyword>
<evidence type="ECO:0000256" key="6">
    <source>
        <dbReference type="ARBA" id="ARBA00022723"/>
    </source>
</evidence>
<dbReference type="CDD" id="cd00519">
    <property type="entry name" value="Lipase_3"/>
    <property type="match status" value="1"/>
</dbReference>
<dbReference type="Gene3D" id="3.40.50.1820">
    <property type="entry name" value="alpha/beta hydrolase"/>
    <property type="match status" value="1"/>
</dbReference>
<dbReference type="EMBL" id="KL197709">
    <property type="protein sequence ID" value="KDQ65105.1"/>
    <property type="molecule type" value="Genomic_DNA"/>
</dbReference>
<proteinExistence type="predicted"/>
<evidence type="ECO:0000256" key="12">
    <source>
        <dbReference type="ARBA" id="ARBA00023136"/>
    </source>
</evidence>
<keyword evidence="8" id="KW-0106">Calcium</keyword>
<sequence length="783" mass="85140">MTSKWDKYTRLGINTASALTSFGFGAAKFGTKLGFSVTRAVASTTVSLTASTVDYALFGGATHAGPILGTAVASAITLIESIALAPLTLGETLTSTSIIAAHSSIDTLSAIFSGSEEASFSLASFVGLVKREWNEPVMSEYLPEERYGVGEIVKALVAWGALQGVTSEWTEKRWFENVREIEVGGWEEEEEQGSRVRKDSRVRVRKDVIYPGNRGQIITADIGEVPPGQGLSGSSTPASTPSSTPISGIPASSYTNSFFPGTQFPTPPHSTSFHLPPPRPSNAQTKSTLRRLSKLVLAGYGGASLLFFGVSLDPTSSPSTSGPIPIPTTTEENQRNAEEANLARAVDEAETEAISPSTPTSPSTLTAKVDKAKEVAYSWWNVLLGKHDRDIFERFASHDLGDGDDVTRKAEREVERDVVEERKRKISAVVGNERLMPRFWVLRDHGRKQVVLVLRGTMSLNELAVDLTCDPEDFEPATTHPPQHQHTNAIPEDPLDAELDDIPGSFPLDAQFPPFPRSRPRTLSTASSISTFGGTSKYQVHGGMLKMARVMGGKGKPVHVAVREALKRNRGYELVLCGHSLGSGVAALLGLIWADPKTCLTVPSSGLPAGRRVSVYCFAPPCLTSPALSKLSSSLITSFVYSNDIVSRLSLGSVRDLSRVGAWLCYAQGKEVDDGYKGVTRRAVKWKAGFGAEGDEEWFLSIRKTLEANMCMANLFPPGRVWWGIRDGDLCAENRRYSALEKEKLRLFEVMDVEKVFGQMLFARDMLSSHLPHQYDKVIHELS</sequence>
<keyword evidence="10" id="KW-1133">Transmembrane helix</keyword>
<keyword evidence="9" id="KW-0442">Lipid degradation</keyword>
<dbReference type="EC" id="3.1.1.116" evidence="14"/>
<evidence type="ECO:0000256" key="3">
    <source>
        <dbReference type="ARBA" id="ARBA00022475"/>
    </source>
</evidence>
<keyword evidence="3" id="KW-1003">Cell membrane</keyword>
<keyword evidence="12" id="KW-0472">Membrane</keyword>
<comment type="catalytic activity">
    <reaction evidence="13">
        <text>a 1,2-diacyl-sn-glycerol + H2O = a 2-acylglycerol + a fatty acid + H(+)</text>
        <dbReference type="Rhea" id="RHEA:33275"/>
        <dbReference type="ChEBI" id="CHEBI:15377"/>
        <dbReference type="ChEBI" id="CHEBI:15378"/>
        <dbReference type="ChEBI" id="CHEBI:17389"/>
        <dbReference type="ChEBI" id="CHEBI:17815"/>
        <dbReference type="ChEBI" id="CHEBI:28868"/>
        <dbReference type="EC" id="3.1.1.116"/>
    </reaction>
    <physiologicalReaction direction="left-to-right" evidence="13">
        <dbReference type="Rhea" id="RHEA:33276"/>
    </physiologicalReaction>
</comment>
<protein>
    <recommendedName>
        <fullName evidence="14">sn-1-specific diacylglycerol lipase</fullName>
        <ecNumber evidence="14">3.1.1.116</ecNumber>
    </recommendedName>
</protein>
<gene>
    <name evidence="17" type="ORF">JAAARDRAFT_117450</name>
</gene>
<dbReference type="InParanoid" id="A0A067QFY5"/>
<dbReference type="GO" id="GO:0046872">
    <property type="term" value="F:metal ion binding"/>
    <property type="evidence" value="ECO:0007669"/>
    <property type="project" value="UniProtKB-KW"/>
</dbReference>
<evidence type="ECO:0000256" key="9">
    <source>
        <dbReference type="ARBA" id="ARBA00022963"/>
    </source>
</evidence>
<evidence type="ECO:0000256" key="11">
    <source>
        <dbReference type="ARBA" id="ARBA00023098"/>
    </source>
</evidence>
<evidence type="ECO:0000256" key="8">
    <source>
        <dbReference type="ARBA" id="ARBA00022837"/>
    </source>
</evidence>
<evidence type="ECO:0000256" key="1">
    <source>
        <dbReference type="ARBA" id="ARBA00001913"/>
    </source>
</evidence>
<comment type="cofactor">
    <cofactor evidence="1">
        <name>Ca(2+)</name>
        <dbReference type="ChEBI" id="CHEBI:29108"/>
    </cofactor>
</comment>
<dbReference type="Proteomes" id="UP000027265">
    <property type="component" value="Unassembled WGS sequence"/>
</dbReference>
<dbReference type="InterPro" id="IPR052214">
    <property type="entry name" value="DAG_Lipase-Related"/>
</dbReference>
<evidence type="ECO:0000256" key="2">
    <source>
        <dbReference type="ARBA" id="ARBA00004651"/>
    </source>
</evidence>
<dbReference type="STRING" id="933084.A0A067QFY5"/>
<dbReference type="Pfam" id="PF01764">
    <property type="entry name" value="Lipase_3"/>
    <property type="match status" value="1"/>
</dbReference>
<evidence type="ECO:0000259" key="16">
    <source>
        <dbReference type="Pfam" id="PF01764"/>
    </source>
</evidence>
<evidence type="ECO:0000256" key="13">
    <source>
        <dbReference type="ARBA" id="ARBA00024531"/>
    </source>
</evidence>
<dbReference type="GO" id="GO:0019369">
    <property type="term" value="P:arachidonate metabolic process"/>
    <property type="evidence" value="ECO:0007669"/>
    <property type="project" value="TreeGrafter"/>
</dbReference>
<evidence type="ECO:0000313" key="18">
    <source>
        <dbReference type="Proteomes" id="UP000027265"/>
    </source>
</evidence>
<keyword evidence="5" id="KW-0812">Transmembrane</keyword>
<keyword evidence="4" id="KW-0597">Phosphoprotein</keyword>
<keyword evidence="18" id="KW-1185">Reference proteome</keyword>
<dbReference type="InterPro" id="IPR029058">
    <property type="entry name" value="AB_hydrolase_fold"/>
</dbReference>
<dbReference type="GO" id="GO:0016298">
    <property type="term" value="F:lipase activity"/>
    <property type="evidence" value="ECO:0007669"/>
    <property type="project" value="TreeGrafter"/>
</dbReference>
<dbReference type="OrthoDB" id="438440at2759"/>
<evidence type="ECO:0000256" key="7">
    <source>
        <dbReference type="ARBA" id="ARBA00022801"/>
    </source>
</evidence>
<organism evidence="17 18">
    <name type="scientific">Jaapia argillacea MUCL 33604</name>
    <dbReference type="NCBI Taxonomy" id="933084"/>
    <lineage>
        <taxon>Eukaryota</taxon>
        <taxon>Fungi</taxon>
        <taxon>Dikarya</taxon>
        <taxon>Basidiomycota</taxon>
        <taxon>Agaricomycotina</taxon>
        <taxon>Agaricomycetes</taxon>
        <taxon>Agaricomycetidae</taxon>
        <taxon>Jaapiales</taxon>
        <taxon>Jaapiaceae</taxon>
        <taxon>Jaapia</taxon>
    </lineage>
</organism>